<dbReference type="InterPro" id="IPR036318">
    <property type="entry name" value="FAD-bd_PCMH-like_sf"/>
</dbReference>
<comment type="caution">
    <text evidence="7">The sequence shown here is derived from an EMBL/GenBank/DDBJ whole genome shotgun (WGS) entry which is preliminary data.</text>
</comment>
<dbReference type="SUPFAM" id="SSF56176">
    <property type="entry name" value="FAD-binding/transporter-associated domain-like"/>
    <property type="match status" value="1"/>
</dbReference>
<dbReference type="Pfam" id="PF01565">
    <property type="entry name" value="FAD_binding_4"/>
    <property type="match status" value="1"/>
</dbReference>
<dbReference type="PANTHER" id="PTHR42973:SF39">
    <property type="entry name" value="FAD-BINDING PCMH-TYPE DOMAIN-CONTAINING PROTEIN"/>
    <property type="match status" value="1"/>
</dbReference>
<evidence type="ECO:0000313" key="7">
    <source>
        <dbReference type="EMBL" id="KNB51394.1"/>
    </source>
</evidence>
<dbReference type="InterPro" id="IPR006094">
    <property type="entry name" value="Oxid_FAD_bind_N"/>
</dbReference>
<dbReference type="Pfam" id="PF08031">
    <property type="entry name" value="BBE"/>
    <property type="match status" value="1"/>
</dbReference>
<evidence type="ECO:0000256" key="2">
    <source>
        <dbReference type="ARBA" id="ARBA00005466"/>
    </source>
</evidence>
<dbReference type="PANTHER" id="PTHR42973">
    <property type="entry name" value="BINDING OXIDOREDUCTASE, PUTATIVE (AFU_ORTHOLOGUE AFUA_1G17690)-RELATED"/>
    <property type="match status" value="1"/>
</dbReference>
<evidence type="ECO:0000259" key="6">
    <source>
        <dbReference type="PROSITE" id="PS51387"/>
    </source>
</evidence>
<dbReference type="PROSITE" id="PS51387">
    <property type="entry name" value="FAD_PCMH"/>
    <property type="match status" value="1"/>
</dbReference>
<comment type="cofactor">
    <cofactor evidence="1">
        <name>FAD</name>
        <dbReference type="ChEBI" id="CHEBI:57692"/>
    </cofactor>
</comment>
<evidence type="ECO:0000256" key="1">
    <source>
        <dbReference type="ARBA" id="ARBA00001974"/>
    </source>
</evidence>
<dbReference type="InterPro" id="IPR012951">
    <property type="entry name" value="BBE"/>
</dbReference>
<dbReference type="PROSITE" id="PS51318">
    <property type="entry name" value="TAT"/>
    <property type="match status" value="1"/>
</dbReference>
<dbReference type="Gene3D" id="3.40.462.20">
    <property type="match status" value="1"/>
</dbReference>
<comment type="similarity">
    <text evidence="2">Belongs to the oxygen-dependent FAD-linked oxidoreductase family.</text>
</comment>
<dbReference type="PATRIC" id="fig|1678637.3.peg.2890"/>
<keyword evidence="4" id="KW-0274">FAD</keyword>
<keyword evidence="3" id="KW-0285">Flavoprotein</keyword>
<accession>A0A0K9XD97</accession>
<proteinExistence type="inferred from homology"/>
<dbReference type="InterPro" id="IPR050416">
    <property type="entry name" value="FAD-linked_Oxidoreductase"/>
</dbReference>
<dbReference type="Gene3D" id="3.30.465.10">
    <property type="match status" value="1"/>
</dbReference>
<dbReference type="STRING" id="1678637.AC230_13395"/>
<reference evidence="8" key="1">
    <citation type="submission" date="2015-07" db="EMBL/GenBank/DDBJ databases">
        <title>Draft genome sequence of Streptomyces sp. CMAA 1322, a bacterium isolated from Caatinga biome, from dry forest semiarid of Brazil.</title>
        <authorList>
            <person name="Santos S.N."/>
            <person name="Gacesa R."/>
            <person name="Taketani R.G."/>
            <person name="Long P.F."/>
            <person name="Melo I.S."/>
        </authorList>
    </citation>
    <scope>NUCLEOTIDE SEQUENCE [LARGE SCALE GENOMIC DNA]</scope>
    <source>
        <strain evidence="8">CMAA 1322</strain>
    </source>
</reference>
<dbReference type="InterPro" id="IPR016167">
    <property type="entry name" value="FAD-bd_PCMH_sub1"/>
</dbReference>
<dbReference type="AlphaFoldDB" id="A0A0K9XD97"/>
<gene>
    <name evidence="7" type="ORF">AC230_13395</name>
</gene>
<protein>
    <submittedName>
        <fullName evidence="7">Lipoprotein</fullName>
    </submittedName>
</protein>
<dbReference type="GO" id="GO:0016491">
    <property type="term" value="F:oxidoreductase activity"/>
    <property type="evidence" value="ECO:0007669"/>
    <property type="project" value="UniProtKB-KW"/>
</dbReference>
<organism evidence="7 8">
    <name type="scientific">Streptomyces caatingaensis</name>
    <dbReference type="NCBI Taxonomy" id="1678637"/>
    <lineage>
        <taxon>Bacteria</taxon>
        <taxon>Bacillati</taxon>
        <taxon>Actinomycetota</taxon>
        <taxon>Actinomycetes</taxon>
        <taxon>Kitasatosporales</taxon>
        <taxon>Streptomycetaceae</taxon>
        <taxon>Streptomyces</taxon>
    </lineage>
</organism>
<evidence type="ECO:0000256" key="5">
    <source>
        <dbReference type="ARBA" id="ARBA00023002"/>
    </source>
</evidence>
<feature type="domain" description="FAD-binding PCMH-type" evidence="6">
    <location>
        <begin position="79"/>
        <end position="250"/>
    </location>
</feature>
<dbReference type="Proteomes" id="UP000037288">
    <property type="component" value="Unassembled WGS sequence"/>
</dbReference>
<evidence type="ECO:0000256" key="3">
    <source>
        <dbReference type="ARBA" id="ARBA00022630"/>
    </source>
</evidence>
<keyword evidence="5" id="KW-0560">Oxidoreductase</keyword>
<dbReference type="OrthoDB" id="545125at2"/>
<dbReference type="EMBL" id="LFXA01000009">
    <property type="protein sequence ID" value="KNB51394.1"/>
    <property type="molecule type" value="Genomic_DNA"/>
</dbReference>
<dbReference type="Gene3D" id="3.30.43.10">
    <property type="entry name" value="Uridine Diphospho-n-acetylenolpyruvylglucosamine Reductase, domain 2"/>
    <property type="match status" value="1"/>
</dbReference>
<dbReference type="GO" id="GO:0071949">
    <property type="term" value="F:FAD binding"/>
    <property type="evidence" value="ECO:0007669"/>
    <property type="project" value="InterPro"/>
</dbReference>
<keyword evidence="7" id="KW-0449">Lipoprotein</keyword>
<sequence length="517" mass="54458">MGNTGNNGGDMALTRRTLLTAAAATGITTAAWPSTAVARPSAKVRAADWTALGKGLKGGLVRPGDADYATARQLYNTRFDGQRPAGVAYVAGTADIASCLSFARRFSIPVAIRNGGHSYAGWSGGDGRLVIDVSRLRTVRTTGSSSAVVGAGAKLMEVYTGLAAHGVTVPAGSCPTVGISGVTLGGGHGVLSRAYGMTCDSLTGATLVTADGKVLDCDAKRNPDLFWALRGAGNGNFGVVTELRFRTRRVGNGVSGYVSWPWAKAADVLRAWQEWGPGQPDEIWSACDLSVAYHGTPRIAVAAFSLGTKGDLANALDRLAAKVGGGKARISVSSRSYLDAMRRYAGCGDLTLAQSHLPGRTPGRDRAGKLGRETYAARSDFYDRSLNAAGIRTLLDQTERFARRGGPGGGSIQLTALGGAVNRVKPLDTAFVHRRSRFLAQYLTSWRAGASGAGQVAWLDGIHTAMRRYASGAAYQNYADAGLKDWRRAYYGDAAPRLAKLKRQYDPGRLFTFPQAL</sequence>
<dbReference type="InterPro" id="IPR016166">
    <property type="entry name" value="FAD-bd_PCMH"/>
</dbReference>
<name>A0A0K9XD97_9ACTN</name>
<evidence type="ECO:0000313" key="8">
    <source>
        <dbReference type="Proteomes" id="UP000037288"/>
    </source>
</evidence>
<dbReference type="InterPro" id="IPR016169">
    <property type="entry name" value="FAD-bd_PCMH_sub2"/>
</dbReference>
<dbReference type="InterPro" id="IPR006311">
    <property type="entry name" value="TAT_signal"/>
</dbReference>
<evidence type="ECO:0000256" key="4">
    <source>
        <dbReference type="ARBA" id="ARBA00022827"/>
    </source>
</evidence>
<keyword evidence="8" id="KW-1185">Reference proteome</keyword>